<evidence type="ECO:0000313" key="4">
    <source>
        <dbReference type="Proteomes" id="UP000614601"/>
    </source>
</evidence>
<evidence type="ECO:0000256" key="2">
    <source>
        <dbReference type="SAM" id="Phobius"/>
    </source>
</evidence>
<feature type="region of interest" description="Disordered" evidence="1">
    <location>
        <begin position="265"/>
        <end position="284"/>
    </location>
</feature>
<protein>
    <submittedName>
        <fullName evidence="3">Uncharacterized protein</fullName>
    </submittedName>
</protein>
<organism evidence="3 4">
    <name type="scientific">Bursaphelenchus okinawaensis</name>
    <dbReference type="NCBI Taxonomy" id="465554"/>
    <lineage>
        <taxon>Eukaryota</taxon>
        <taxon>Metazoa</taxon>
        <taxon>Ecdysozoa</taxon>
        <taxon>Nematoda</taxon>
        <taxon>Chromadorea</taxon>
        <taxon>Rhabditida</taxon>
        <taxon>Tylenchina</taxon>
        <taxon>Tylenchomorpha</taxon>
        <taxon>Aphelenchoidea</taxon>
        <taxon>Aphelenchoididae</taxon>
        <taxon>Bursaphelenchus</taxon>
    </lineage>
</organism>
<dbReference type="AlphaFoldDB" id="A0A811L870"/>
<keyword evidence="2" id="KW-0812">Transmembrane</keyword>
<evidence type="ECO:0000313" key="3">
    <source>
        <dbReference type="EMBL" id="CAD5225466.1"/>
    </source>
</evidence>
<feature type="region of interest" description="Disordered" evidence="1">
    <location>
        <begin position="291"/>
        <end position="494"/>
    </location>
</feature>
<evidence type="ECO:0000256" key="1">
    <source>
        <dbReference type="SAM" id="MobiDB-lite"/>
    </source>
</evidence>
<feature type="compositionally biased region" description="Polar residues" evidence="1">
    <location>
        <begin position="294"/>
        <end position="315"/>
    </location>
</feature>
<feature type="compositionally biased region" description="Low complexity" evidence="1">
    <location>
        <begin position="435"/>
        <end position="447"/>
    </location>
</feature>
<comment type="caution">
    <text evidence="3">The sequence shown here is derived from an EMBL/GenBank/DDBJ whole genome shotgun (WGS) entry which is preliminary data.</text>
</comment>
<accession>A0A811L870</accession>
<keyword evidence="4" id="KW-1185">Reference proteome</keyword>
<feature type="compositionally biased region" description="Polar residues" evidence="1">
    <location>
        <begin position="448"/>
        <end position="460"/>
    </location>
</feature>
<feature type="transmembrane region" description="Helical" evidence="2">
    <location>
        <begin position="84"/>
        <end position="106"/>
    </location>
</feature>
<feature type="compositionally biased region" description="Basic and acidic residues" evidence="1">
    <location>
        <begin position="363"/>
        <end position="380"/>
    </location>
</feature>
<feature type="compositionally biased region" description="Basic and acidic residues" evidence="1">
    <location>
        <begin position="408"/>
        <end position="426"/>
    </location>
</feature>
<name>A0A811L870_9BILA</name>
<dbReference type="EMBL" id="CAJFDH010000005">
    <property type="protein sequence ID" value="CAD5225466.1"/>
    <property type="molecule type" value="Genomic_DNA"/>
</dbReference>
<keyword evidence="2" id="KW-0472">Membrane</keyword>
<gene>
    <name evidence="3" type="ORF">BOKJ2_LOCUS11592</name>
</gene>
<reference evidence="3" key="1">
    <citation type="submission" date="2020-09" db="EMBL/GenBank/DDBJ databases">
        <authorList>
            <person name="Kikuchi T."/>
        </authorList>
    </citation>
    <scope>NUCLEOTIDE SEQUENCE</scope>
    <source>
        <strain evidence="3">SH1</strain>
    </source>
</reference>
<keyword evidence="2" id="KW-1133">Transmembrane helix</keyword>
<dbReference type="Proteomes" id="UP000614601">
    <property type="component" value="Unassembled WGS sequence"/>
</dbReference>
<feature type="compositionally biased region" description="Polar residues" evidence="1">
    <location>
        <begin position="323"/>
        <end position="360"/>
    </location>
</feature>
<feature type="transmembrane region" description="Helical" evidence="2">
    <location>
        <begin position="31"/>
        <end position="52"/>
    </location>
</feature>
<feature type="transmembrane region" description="Helical" evidence="2">
    <location>
        <begin position="112"/>
        <end position="134"/>
    </location>
</feature>
<dbReference type="OrthoDB" id="10624982at2759"/>
<proteinExistence type="predicted"/>
<sequence>MTNPNPSGLDQSAFSSLADDWRVPTLFKCTLTIFFVIHFVATVSLTPGLPVIDEVRRWFAIVAVQTAVYTLGMRGIFKPDAAFIKYFVIALLYLMMMETIIAALSFVTFEYLYGSVLLVYAVLQFILLILTLVFRNEPAPKFMLYLWPFRDAGINKHPLESPKYNDDAISTVFTNNKSKANTFTLRTPTKSTSSSDMIQNKDSSAVWSAGETISNPLTRVPSMENMATGEERTPTSKCSKSTASNCRCVDCVANCSVCKEHNLHSSTGSDMNTAQEKSNSTMTLNDGIGGLNGMGSTVNDGIGMPSNTGSQTGSMITADEGRSNSSTTTQGDGRQKESMTTQGNREGRQNGSSTIQNGTAGQDRGRLDNNNRVFEFKDRNASGSGKGSAARNSTRPAQGGELGQKANASEENRISKESGQKARKDGGISGQNEDPNSPNPNSTPTNTLKATSPRRIQSSEKGPIRQKQTKGKDNEMRKIKVKATLAIPKQDGPQ</sequence>
<feature type="transmembrane region" description="Helical" evidence="2">
    <location>
        <begin position="58"/>
        <end position="77"/>
    </location>
</feature>
<dbReference type="Proteomes" id="UP000783686">
    <property type="component" value="Unassembled WGS sequence"/>
</dbReference>
<dbReference type="EMBL" id="CAJFCW020000005">
    <property type="protein sequence ID" value="CAG9120925.1"/>
    <property type="molecule type" value="Genomic_DNA"/>
</dbReference>